<keyword evidence="2" id="KW-1185">Reference proteome</keyword>
<evidence type="ECO:0008006" key="3">
    <source>
        <dbReference type="Google" id="ProtNLM"/>
    </source>
</evidence>
<evidence type="ECO:0000313" key="2">
    <source>
        <dbReference type="Proteomes" id="UP000177445"/>
    </source>
</evidence>
<dbReference type="InterPro" id="IPR007487">
    <property type="entry name" value="ABC_transpt-TYRBP-like"/>
</dbReference>
<reference evidence="1 2" key="1">
    <citation type="submission" date="2016-10" db="EMBL/GenBank/DDBJ databases">
        <title>Marinobacter salinus sp. nov., a moderately halophilic bacterium isolated from a tidal flat environment.</title>
        <authorList>
            <person name="Park S.-J."/>
        </authorList>
    </citation>
    <scope>NUCLEOTIDE SEQUENCE [LARGE SCALE GENOMIC DNA]</scope>
    <source>
        <strain evidence="1 2">Hb8</strain>
    </source>
</reference>
<evidence type="ECO:0000313" key="1">
    <source>
        <dbReference type="EMBL" id="AOY88252.1"/>
    </source>
</evidence>
<gene>
    <name evidence="1" type="ORF">BKP64_08795</name>
</gene>
<dbReference type="PANTHER" id="PTHR35271">
    <property type="entry name" value="ABC TRANSPORTER, SUBSTRATE-BINDING LIPOPROTEIN-RELATED"/>
    <property type="match status" value="1"/>
</dbReference>
<dbReference type="EMBL" id="CP017715">
    <property type="protein sequence ID" value="AOY88252.1"/>
    <property type="molecule type" value="Genomic_DNA"/>
</dbReference>
<dbReference type="STRING" id="1874317.BKP64_08795"/>
<protein>
    <recommendedName>
        <fullName evidence="3">ABC transporter substrate-binding protein</fullName>
    </recommendedName>
</protein>
<sequence length="337" mass="36924">MTARFPAPTDRSQPRAHFNLQRYARAVIVLLVLFSGSASAVPENRNEQPPVLLVIPEESAVYSNFVGGFSACIGTKGDQGAFYKVKTISQIQAEPEPFGTQRIVAVGAEAAEFMHNHPHGRQFTSALTPEISIRRLLESASQSPGVRSAFLLDQPLNRRLSLIRTLLPEADSLSVVLGPGSAYLKEELVHEAKRLGFAMQVVTVKSGEEVPQVSADLFDNSDGLFLIYDPVLTPSSVIRFLFYSAYQKRVPVFGYSEGYVKAGAVAAIYSTAEELGCQVGEHLTQDSRNQAGDPGQEKAQVYYPEYYSYRVNPSVANSLGIRIDNLPANQPARLEKQ</sequence>
<organism evidence="1 2">
    <name type="scientific">Marinobacter salinus</name>
    <dbReference type="NCBI Taxonomy" id="1874317"/>
    <lineage>
        <taxon>Bacteria</taxon>
        <taxon>Pseudomonadati</taxon>
        <taxon>Pseudomonadota</taxon>
        <taxon>Gammaproteobacteria</taxon>
        <taxon>Pseudomonadales</taxon>
        <taxon>Marinobacteraceae</taxon>
        <taxon>Marinobacter</taxon>
    </lineage>
</organism>
<dbReference type="Gene3D" id="3.40.50.2300">
    <property type="match status" value="1"/>
</dbReference>
<dbReference type="Proteomes" id="UP000177445">
    <property type="component" value="Chromosome"/>
</dbReference>
<dbReference type="PANTHER" id="PTHR35271:SF1">
    <property type="entry name" value="ABC TRANSPORTER, SUBSTRATE-BINDING LIPOPROTEIN"/>
    <property type="match status" value="1"/>
</dbReference>
<accession>A0A1D9GKT8</accession>
<dbReference type="AlphaFoldDB" id="A0A1D9GKT8"/>
<dbReference type="Pfam" id="PF04392">
    <property type="entry name" value="ABC_sub_bind"/>
    <property type="match status" value="1"/>
</dbReference>
<proteinExistence type="predicted"/>
<dbReference type="KEGG" id="msq:BKP64_08795"/>
<name>A0A1D9GKT8_9GAMM</name>